<organism evidence="1 2">
    <name type="scientific">Bacteroides fragilis str. 3976T8</name>
    <dbReference type="NCBI Taxonomy" id="1339314"/>
    <lineage>
        <taxon>Bacteria</taxon>
        <taxon>Pseudomonadati</taxon>
        <taxon>Bacteroidota</taxon>
        <taxon>Bacteroidia</taxon>
        <taxon>Bacteroidales</taxon>
        <taxon>Bacteroidaceae</taxon>
        <taxon>Bacteroides</taxon>
    </lineage>
</organism>
<reference evidence="1 2" key="1">
    <citation type="submission" date="2014-02" db="EMBL/GenBank/DDBJ databases">
        <authorList>
            <person name="Sears C."/>
            <person name="Carroll K."/>
            <person name="Sack B.R."/>
            <person name="Qadri F."/>
            <person name="Myers L.L."/>
            <person name="Chung G.-T."/>
            <person name="Escheverria P."/>
            <person name="Fraser C.M."/>
            <person name="Sadzewicz L."/>
            <person name="Shefchek K.A."/>
            <person name="Tallon L."/>
            <person name="Das S.P."/>
            <person name="Daugherty S."/>
            <person name="Mongodin E.F."/>
        </authorList>
    </citation>
    <scope>NUCLEOTIDE SEQUENCE [LARGE SCALE GENOMIC DNA]</scope>
    <source>
        <strain evidence="1 2">3976T8</strain>
    </source>
</reference>
<evidence type="ECO:0000313" key="2">
    <source>
        <dbReference type="Proteomes" id="UP000020938"/>
    </source>
</evidence>
<dbReference type="Proteomes" id="UP000020938">
    <property type="component" value="Unassembled WGS sequence"/>
</dbReference>
<evidence type="ECO:0000313" key="1">
    <source>
        <dbReference type="EMBL" id="EXZ73126.1"/>
    </source>
</evidence>
<gene>
    <name evidence="1" type="ORF">M123_2540</name>
</gene>
<accession>A0A016E7M9</accession>
<name>A0A016E7M9_BACFG</name>
<sequence>MVLFFPHKTFQYAAFLFGFQMTKIKNLVGIAKNVTRKFGKDIPQ</sequence>
<dbReference type="EMBL" id="JGDS01000052">
    <property type="protein sequence ID" value="EXZ73126.1"/>
    <property type="molecule type" value="Genomic_DNA"/>
</dbReference>
<dbReference type="AlphaFoldDB" id="A0A016E7M9"/>
<comment type="caution">
    <text evidence="1">The sequence shown here is derived from an EMBL/GenBank/DDBJ whole genome shotgun (WGS) entry which is preliminary data.</text>
</comment>
<protein>
    <submittedName>
        <fullName evidence="1">Uncharacterized protein</fullName>
    </submittedName>
</protein>
<proteinExistence type="predicted"/>